<organism evidence="1 2">
    <name type="scientific">Brachybacterium ginsengisoli</name>
    <dbReference type="NCBI Taxonomy" id="1331682"/>
    <lineage>
        <taxon>Bacteria</taxon>
        <taxon>Bacillati</taxon>
        <taxon>Actinomycetota</taxon>
        <taxon>Actinomycetes</taxon>
        <taxon>Micrococcales</taxon>
        <taxon>Dermabacteraceae</taxon>
        <taxon>Brachybacterium</taxon>
    </lineage>
</organism>
<dbReference type="Proteomes" id="UP000217889">
    <property type="component" value="Chromosome"/>
</dbReference>
<gene>
    <name evidence="1" type="ORF">CFK41_14410</name>
</gene>
<keyword evidence="2" id="KW-1185">Reference proteome</keyword>
<dbReference type="EMBL" id="CP023564">
    <property type="protein sequence ID" value="ATG55835.1"/>
    <property type="molecule type" value="Genomic_DNA"/>
</dbReference>
<proteinExistence type="predicted"/>
<dbReference type="AlphaFoldDB" id="A0A291H056"/>
<name>A0A291H056_9MICO</name>
<sequence length="64" mass="6914">MELSWELEQLGRAASPDIVLEGRSLLHRVADLICHDSGSVEAIVRGDQAHLVVAGHDVVVTERG</sequence>
<dbReference type="RefSeq" id="WP_096800295.1">
    <property type="nucleotide sequence ID" value="NZ_CP023564.1"/>
</dbReference>
<dbReference type="KEGG" id="bgg:CFK41_14410"/>
<evidence type="ECO:0000313" key="1">
    <source>
        <dbReference type="EMBL" id="ATG55835.1"/>
    </source>
</evidence>
<protein>
    <submittedName>
        <fullName evidence="1">Uncharacterized protein</fullName>
    </submittedName>
</protein>
<reference evidence="1 2" key="1">
    <citation type="journal article" date="2014" name="Int. J. Syst. Evol. Microbiol.">
        <title>Brachybacterium ginsengisoli sp. nov., isolated from soil of a ginseng field.</title>
        <authorList>
            <person name="Hoang V.A."/>
            <person name="Kim Y.J."/>
            <person name="Nguyen N.L."/>
            <person name="Yang D.C."/>
        </authorList>
    </citation>
    <scope>NUCLEOTIDE SEQUENCE [LARGE SCALE GENOMIC DNA]</scope>
    <source>
        <strain evidence="1 2">DCY80</strain>
    </source>
</reference>
<accession>A0A291H056</accession>
<evidence type="ECO:0000313" key="2">
    <source>
        <dbReference type="Proteomes" id="UP000217889"/>
    </source>
</evidence>